<keyword evidence="1" id="KW-0472">Membrane</keyword>
<evidence type="ECO:0000313" key="3">
    <source>
        <dbReference type="Proteomes" id="UP001319180"/>
    </source>
</evidence>
<gene>
    <name evidence="2" type="ORF">KK078_20680</name>
</gene>
<dbReference type="AlphaFoldDB" id="A0AAP2DBT4"/>
<accession>A0AAP2DBT4</accession>
<proteinExistence type="predicted"/>
<organism evidence="2 3">
    <name type="scientific">Dawidia soli</name>
    <dbReference type="NCBI Taxonomy" id="2782352"/>
    <lineage>
        <taxon>Bacteria</taxon>
        <taxon>Pseudomonadati</taxon>
        <taxon>Bacteroidota</taxon>
        <taxon>Cytophagia</taxon>
        <taxon>Cytophagales</taxon>
        <taxon>Chryseotaleaceae</taxon>
        <taxon>Dawidia</taxon>
    </lineage>
</organism>
<feature type="transmembrane region" description="Helical" evidence="1">
    <location>
        <begin position="26"/>
        <end position="43"/>
    </location>
</feature>
<keyword evidence="1" id="KW-0812">Transmembrane</keyword>
<comment type="caution">
    <text evidence="2">The sequence shown here is derived from an EMBL/GenBank/DDBJ whole genome shotgun (WGS) entry which is preliminary data.</text>
</comment>
<dbReference type="Proteomes" id="UP001319180">
    <property type="component" value="Unassembled WGS sequence"/>
</dbReference>
<reference evidence="2 3" key="1">
    <citation type="submission" date="2021-05" db="EMBL/GenBank/DDBJ databases">
        <title>A Polyphasic approach of four new species of the genus Ohtaekwangia: Ohtaekwangia histidinii sp. nov., Ohtaekwangia cretensis sp. nov., Ohtaekwangia indiensis sp. nov., Ohtaekwangia reichenbachii sp. nov. from diverse environment.</title>
        <authorList>
            <person name="Octaviana S."/>
        </authorList>
    </citation>
    <scope>NUCLEOTIDE SEQUENCE [LARGE SCALE GENOMIC DNA]</scope>
    <source>
        <strain evidence="2 3">PWU37</strain>
    </source>
</reference>
<sequence>MALIIVAIFIVCFLVAYFVRATRKIVIVVISAGVFAISLPIFFKSLRFNLLTGGEHLPSASASKEEAIKRGVYICDIQPLYTPYKGTDTLILALEEGWVERSWAGGYWYWTTLPDLGYTVRIGTRMESKKGTWVIRNNKSGYRGLEQLSFDDGQFGGSLRALPESDTLKYTVLGKDNLDFSAANIIGNVIFLLKNSPPAANGF</sequence>
<dbReference type="RefSeq" id="WP_254092219.1">
    <property type="nucleotide sequence ID" value="NZ_JAHESC010000034.1"/>
</dbReference>
<evidence type="ECO:0000256" key="1">
    <source>
        <dbReference type="SAM" id="Phobius"/>
    </source>
</evidence>
<keyword evidence="1" id="KW-1133">Transmembrane helix</keyword>
<evidence type="ECO:0000313" key="2">
    <source>
        <dbReference type="EMBL" id="MBT1688993.1"/>
    </source>
</evidence>
<dbReference type="EMBL" id="JAHESC010000034">
    <property type="protein sequence ID" value="MBT1688993.1"/>
    <property type="molecule type" value="Genomic_DNA"/>
</dbReference>
<keyword evidence="3" id="KW-1185">Reference proteome</keyword>
<protein>
    <submittedName>
        <fullName evidence="2">Uncharacterized protein</fullName>
    </submittedName>
</protein>
<name>A0AAP2DBT4_9BACT</name>